<protein>
    <submittedName>
        <fullName evidence="12">Type I secretion system permease/ATPase</fullName>
    </submittedName>
</protein>
<dbReference type="GO" id="GO:0005886">
    <property type="term" value="C:plasma membrane"/>
    <property type="evidence" value="ECO:0007669"/>
    <property type="project" value="UniProtKB-SubCell"/>
</dbReference>
<name>A0A437GZ36_9SPHN</name>
<dbReference type="Pfam" id="PF00664">
    <property type="entry name" value="ABC_membrane"/>
    <property type="match status" value="1"/>
</dbReference>
<dbReference type="FunFam" id="3.40.50.300:FF:000299">
    <property type="entry name" value="ABC transporter ATP-binding protein/permease"/>
    <property type="match status" value="1"/>
</dbReference>
<evidence type="ECO:0000313" key="13">
    <source>
        <dbReference type="Proteomes" id="UP000283003"/>
    </source>
</evidence>
<organism evidence="12 13">
    <name type="scientific">Croceicoccus ponticola</name>
    <dbReference type="NCBI Taxonomy" id="2217664"/>
    <lineage>
        <taxon>Bacteria</taxon>
        <taxon>Pseudomonadati</taxon>
        <taxon>Pseudomonadota</taxon>
        <taxon>Alphaproteobacteria</taxon>
        <taxon>Sphingomonadales</taxon>
        <taxon>Erythrobacteraceae</taxon>
        <taxon>Croceicoccus</taxon>
    </lineage>
</organism>
<feature type="transmembrane region" description="Helical" evidence="9">
    <location>
        <begin position="53"/>
        <end position="70"/>
    </location>
</feature>
<dbReference type="PANTHER" id="PTHR43394:SF1">
    <property type="entry name" value="ATP-BINDING CASSETTE SUB-FAMILY B MEMBER 10, MITOCHONDRIAL"/>
    <property type="match status" value="1"/>
</dbReference>
<keyword evidence="3" id="KW-1003">Cell membrane</keyword>
<sequence>MAEWLSKPLKANRAIYLKVAMAAAMINMFAMITALFTMTVYDRVVPNNATDSLIGLSIGLVIILLFDFVLKILRAYFVDVAGARVDRDIGKAIFDRILQMRFDFGRHSTGGLSGLVREIDTLRDFFASATITALVDLPFIILTLAVIALIGGWLVMVPLMMIPLVVIAALATQPMMRKLSAESLSGQMGKQSVLVEMIGSLETVKSANAGPILTRRWDAAVTDHAGASLRQRLISTIPINIAGTAQTTAYTGVVIFGVFAIANHSLTMGGLIACSILAGRVVAPLGTIAQLLTRANAARTAYTQINRLMERPVEGPEGSGLNLSWVDGGIEFRSVDFRYPGAAEMALRDVSFKVRPGEHVAIVGPIGSGKSTIARLMIGLYWPTSGLIMMDGVDIRQLSPAALRPKVGALFQDNTLLTGSIRDNILLCREDVDDSEMVRAAQVSLAHEFIARMPQGYDLSLADRGDGLSGGQKQSIALARALVGSPPVIILDEPTSSVDVETERRLIENLRNEFKGRTLILITHRPSLLQLADRIIMLSAGRIMADGTPEAVNARISKLRTVSGAKNDERAA</sequence>
<evidence type="ECO:0000256" key="3">
    <source>
        <dbReference type="ARBA" id="ARBA00022475"/>
    </source>
</evidence>
<dbReference type="SUPFAM" id="SSF90123">
    <property type="entry name" value="ABC transporter transmembrane region"/>
    <property type="match status" value="1"/>
</dbReference>
<dbReference type="InterPro" id="IPR036640">
    <property type="entry name" value="ABC1_TM_sf"/>
</dbReference>
<keyword evidence="4 9" id="KW-0812">Transmembrane</keyword>
<dbReference type="PROSITE" id="PS50893">
    <property type="entry name" value="ABC_TRANSPORTER_2"/>
    <property type="match status" value="1"/>
</dbReference>
<comment type="subcellular location">
    <subcellularLocation>
        <location evidence="1">Cell membrane</location>
        <topology evidence="1">Multi-pass membrane protein</topology>
    </subcellularLocation>
</comment>
<evidence type="ECO:0000256" key="2">
    <source>
        <dbReference type="ARBA" id="ARBA00022448"/>
    </source>
</evidence>
<dbReference type="EMBL" id="RXOL01000003">
    <property type="protein sequence ID" value="RVQ67236.1"/>
    <property type="molecule type" value="Genomic_DNA"/>
</dbReference>
<dbReference type="AlphaFoldDB" id="A0A437GZ36"/>
<dbReference type="InterPro" id="IPR017750">
    <property type="entry name" value="ATPase_T1SS"/>
</dbReference>
<gene>
    <name evidence="12" type="ORF">EKN06_09665</name>
</gene>
<dbReference type="PROSITE" id="PS50929">
    <property type="entry name" value="ABC_TM1F"/>
    <property type="match status" value="1"/>
</dbReference>
<dbReference type="NCBIfam" id="TIGR03375">
    <property type="entry name" value="type_I_sec_LssB"/>
    <property type="match status" value="1"/>
</dbReference>
<dbReference type="GO" id="GO:0005524">
    <property type="term" value="F:ATP binding"/>
    <property type="evidence" value="ECO:0007669"/>
    <property type="project" value="UniProtKB-KW"/>
</dbReference>
<evidence type="ECO:0000259" key="11">
    <source>
        <dbReference type="PROSITE" id="PS50929"/>
    </source>
</evidence>
<evidence type="ECO:0000256" key="4">
    <source>
        <dbReference type="ARBA" id="ARBA00022692"/>
    </source>
</evidence>
<dbReference type="CDD" id="cd18587">
    <property type="entry name" value="ABC_6TM_LapB_like"/>
    <property type="match status" value="1"/>
</dbReference>
<dbReference type="Gene3D" id="1.20.1560.10">
    <property type="entry name" value="ABC transporter type 1, transmembrane domain"/>
    <property type="match status" value="1"/>
</dbReference>
<feature type="transmembrane region" description="Helical" evidence="9">
    <location>
        <begin position="125"/>
        <end position="147"/>
    </location>
</feature>
<feature type="transmembrane region" description="Helical" evidence="9">
    <location>
        <begin position="239"/>
        <end position="262"/>
    </location>
</feature>
<dbReference type="GO" id="GO:0015421">
    <property type="term" value="F:ABC-type oligopeptide transporter activity"/>
    <property type="evidence" value="ECO:0007669"/>
    <property type="project" value="TreeGrafter"/>
</dbReference>
<proteinExistence type="predicted"/>
<dbReference type="InterPro" id="IPR027417">
    <property type="entry name" value="P-loop_NTPase"/>
</dbReference>
<evidence type="ECO:0000256" key="7">
    <source>
        <dbReference type="ARBA" id="ARBA00022989"/>
    </source>
</evidence>
<dbReference type="SUPFAM" id="SSF52540">
    <property type="entry name" value="P-loop containing nucleoside triphosphate hydrolases"/>
    <property type="match status" value="1"/>
</dbReference>
<evidence type="ECO:0000256" key="6">
    <source>
        <dbReference type="ARBA" id="ARBA00022840"/>
    </source>
</evidence>
<keyword evidence="6" id="KW-0067">ATP-binding</keyword>
<evidence type="ECO:0000256" key="5">
    <source>
        <dbReference type="ARBA" id="ARBA00022741"/>
    </source>
</evidence>
<dbReference type="PANTHER" id="PTHR43394">
    <property type="entry name" value="ATP-DEPENDENT PERMEASE MDL1, MITOCHONDRIAL"/>
    <property type="match status" value="1"/>
</dbReference>
<feature type="domain" description="ABC transmembrane type-1" evidence="11">
    <location>
        <begin position="22"/>
        <end position="297"/>
    </location>
</feature>
<dbReference type="InterPro" id="IPR003439">
    <property type="entry name" value="ABC_transporter-like_ATP-bd"/>
</dbReference>
<reference evidence="12 13" key="1">
    <citation type="submission" date="2018-12" db="EMBL/GenBank/DDBJ databases">
        <title>Croceicoccus ponticola sp. nov., a lipolytic bacterium isolated from seawater.</title>
        <authorList>
            <person name="Yoon J.-H."/>
        </authorList>
    </citation>
    <scope>NUCLEOTIDE SEQUENCE [LARGE SCALE GENOMIC DNA]</scope>
    <source>
        <strain evidence="12 13">GM-16</strain>
    </source>
</reference>
<dbReference type="GO" id="GO:0016887">
    <property type="term" value="F:ATP hydrolysis activity"/>
    <property type="evidence" value="ECO:0007669"/>
    <property type="project" value="InterPro"/>
</dbReference>
<evidence type="ECO:0000256" key="9">
    <source>
        <dbReference type="SAM" id="Phobius"/>
    </source>
</evidence>
<feature type="domain" description="ABC transporter" evidence="10">
    <location>
        <begin position="330"/>
        <end position="565"/>
    </location>
</feature>
<dbReference type="InterPro" id="IPR011527">
    <property type="entry name" value="ABC1_TM_dom"/>
</dbReference>
<keyword evidence="5" id="KW-0547">Nucleotide-binding</keyword>
<dbReference type="Pfam" id="PF00005">
    <property type="entry name" value="ABC_tran"/>
    <property type="match status" value="1"/>
</dbReference>
<dbReference type="InterPro" id="IPR003593">
    <property type="entry name" value="AAA+_ATPase"/>
</dbReference>
<dbReference type="Proteomes" id="UP000283003">
    <property type="component" value="Unassembled WGS sequence"/>
</dbReference>
<evidence type="ECO:0000256" key="8">
    <source>
        <dbReference type="ARBA" id="ARBA00023136"/>
    </source>
</evidence>
<feature type="transmembrane region" description="Helical" evidence="9">
    <location>
        <begin position="153"/>
        <end position="171"/>
    </location>
</feature>
<dbReference type="Gene3D" id="3.40.50.300">
    <property type="entry name" value="P-loop containing nucleotide triphosphate hydrolases"/>
    <property type="match status" value="1"/>
</dbReference>
<accession>A0A437GZ36</accession>
<keyword evidence="2" id="KW-0813">Transport</keyword>
<dbReference type="OrthoDB" id="5288711at2"/>
<keyword evidence="8 9" id="KW-0472">Membrane</keyword>
<dbReference type="SMART" id="SM00382">
    <property type="entry name" value="AAA"/>
    <property type="match status" value="1"/>
</dbReference>
<evidence type="ECO:0000259" key="10">
    <source>
        <dbReference type="PROSITE" id="PS50893"/>
    </source>
</evidence>
<dbReference type="InterPro" id="IPR039421">
    <property type="entry name" value="Type_1_exporter"/>
</dbReference>
<evidence type="ECO:0000256" key="1">
    <source>
        <dbReference type="ARBA" id="ARBA00004651"/>
    </source>
</evidence>
<keyword evidence="13" id="KW-1185">Reference proteome</keyword>
<feature type="transmembrane region" description="Helical" evidence="9">
    <location>
        <begin position="15"/>
        <end position="41"/>
    </location>
</feature>
<keyword evidence="7 9" id="KW-1133">Transmembrane helix</keyword>
<comment type="caution">
    <text evidence="12">The sequence shown here is derived from an EMBL/GenBank/DDBJ whole genome shotgun (WGS) entry which is preliminary data.</text>
</comment>
<evidence type="ECO:0000313" key="12">
    <source>
        <dbReference type="EMBL" id="RVQ67236.1"/>
    </source>
</evidence>